<dbReference type="CDD" id="cd01949">
    <property type="entry name" value="GGDEF"/>
    <property type="match status" value="1"/>
</dbReference>
<sequence>MARGAGGGGWWVRLPSMLALQGAIFALWMATFLFARVLEHAPHASLWFPPAAVTFAALLVVGRRALPALVVACVVATYLAELQYSPAVRPSVLAWSSVAFTLVHVTAYGLPTLLLRADAHRRAADVTLRSVSRFMLLGVLAATLAAVGGVLALSASGLMETDAPGRVMIAWWMGDFAALITLAPLLIRWMLQLAGATGAPATSNFSPFQIDPAPASAAAARKLAGIGAVTVAMIAAAYAVDSRELGLAVLVLPLLLQMWVVHTESRTAALHGVALFGLLTVGLGALFPDGIDAVTLQFAAIALAANTYLGLAVPALYASNARLREQVIRDRLTRVMSRAYFEERATQELERATAVGRSAAMILLDLDRLKSINDAHGHAVGDAVLAELAARCAASLRPGDFIGRLSGDEFAVFLPESGAREAVAVIERMRAALTATPFAAPAGDVSASFGHAVHRNGMLLADVLRDADAAMYRDKRDCRSPEDGNGSGFHS</sequence>
<keyword evidence="6 7" id="KW-0472">Membrane</keyword>
<evidence type="ECO:0000259" key="8">
    <source>
        <dbReference type="PROSITE" id="PS50887"/>
    </source>
</evidence>
<evidence type="ECO:0000256" key="7">
    <source>
        <dbReference type="SAM" id="Phobius"/>
    </source>
</evidence>
<evidence type="ECO:0000256" key="3">
    <source>
        <dbReference type="ARBA" id="ARBA00022475"/>
    </source>
</evidence>
<feature type="domain" description="GGDEF" evidence="8">
    <location>
        <begin position="357"/>
        <end position="491"/>
    </location>
</feature>
<feature type="transmembrane region" description="Helical" evidence="7">
    <location>
        <begin position="92"/>
        <end position="114"/>
    </location>
</feature>
<reference evidence="9" key="1">
    <citation type="submission" date="2020-02" db="EMBL/GenBank/DDBJ databases">
        <authorList>
            <person name="Meier V. D."/>
        </authorList>
    </citation>
    <scope>NUCLEOTIDE SEQUENCE</scope>
    <source>
        <strain evidence="9">AVDCRST_MAG71</strain>
    </source>
</reference>
<evidence type="ECO:0000256" key="4">
    <source>
        <dbReference type="ARBA" id="ARBA00022692"/>
    </source>
</evidence>
<dbReference type="InterPro" id="IPR000160">
    <property type="entry name" value="GGDEF_dom"/>
</dbReference>
<dbReference type="InterPro" id="IPR007895">
    <property type="entry name" value="MASE1"/>
</dbReference>
<dbReference type="PANTHER" id="PTHR45138">
    <property type="entry name" value="REGULATORY COMPONENTS OF SENSORY TRANSDUCTION SYSTEM"/>
    <property type="match status" value="1"/>
</dbReference>
<keyword evidence="3" id="KW-1003">Cell membrane</keyword>
<feature type="transmembrane region" description="Helical" evidence="7">
    <location>
        <begin position="18"/>
        <end position="38"/>
    </location>
</feature>
<evidence type="ECO:0000256" key="5">
    <source>
        <dbReference type="ARBA" id="ARBA00022989"/>
    </source>
</evidence>
<evidence type="ECO:0000256" key="2">
    <source>
        <dbReference type="ARBA" id="ARBA00012528"/>
    </source>
</evidence>
<dbReference type="NCBIfam" id="TIGR00254">
    <property type="entry name" value="GGDEF"/>
    <property type="match status" value="1"/>
</dbReference>
<protein>
    <recommendedName>
        <fullName evidence="2">diguanylate cyclase</fullName>
        <ecNumber evidence="2">2.7.7.65</ecNumber>
    </recommendedName>
</protein>
<evidence type="ECO:0000256" key="1">
    <source>
        <dbReference type="ARBA" id="ARBA00004651"/>
    </source>
</evidence>
<dbReference type="Gene3D" id="3.30.70.270">
    <property type="match status" value="1"/>
</dbReference>
<dbReference type="GO" id="GO:0043709">
    <property type="term" value="P:cell adhesion involved in single-species biofilm formation"/>
    <property type="evidence" value="ECO:0007669"/>
    <property type="project" value="TreeGrafter"/>
</dbReference>
<evidence type="ECO:0000313" key="9">
    <source>
        <dbReference type="EMBL" id="CAA9329018.1"/>
    </source>
</evidence>
<dbReference type="InterPro" id="IPR029787">
    <property type="entry name" value="Nucleotide_cyclase"/>
</dbReference>
<dbReference type="AlphaFoldDB" id="A0A6J4LD87"/>
<feature type="transmembrane region" description="Helical" evidence="7">
    <location>
        <begin position="134"/>
        <end position="157"/>
    </location>
</feature>
<gene>
    <name evidence="9" type="ORF">AVDCRST_MAG71-1660</name>
</gene>
<accession>A0A6J4LD87</accession>
<dbReference type="PANTHER" id="PTHR45138:SF24">
    <property type="entry name" value="DIGUANYLATE CYCLASE DGCC-RELATED"/>
    <property type="match status" value="1"/>
</dbReference>
<feature type="transmembrane region" description="Helical" evidence="7">
    <location>
        <begin position="293"/>
        <end position="317"/>
    </location>
</feature>
<dbReference type="Pfam" id="PF00990">
    <property type="entry name" value="GGDEF"/>
    <property type="match status" value="1"/>
</dbReference>
<organism evidence="9">
    <name type="scientific">uncultured Lysobacter sp</name>
    <dbReference type="NCBI Taxonomy" id="271060"/>
    <lineage>
        <taxon>Bacteria</taxon>
        <taxon>Pseudomonadati</taxon>
        <taxon>Pseudomonadota</taxon>
        <taxon>Gammaproteobacteria</taxon>
        <taxon>Lysobacterales</taxon>
        <taxon>Lysobacteraceae</taxon>
        <taxon>Lysobacter</taxon>
        <taxon>environmental samples</taxon>
    </lineage>
</organism>
<feature type="transmembrane region" description="Helical" evidence="7">
    <location>
        <begin position="50"/>
        <end position="80"/>
    </location>
</feature>
<dbReference type="GO" id="GO:1902201">
    <property type="term" value="P:negative regulation of bacterial-type flagellum-dependent cell motility"/>
    <property type="evidence" value="ECO:0007669"/>
    <property type="project" value="TreeGrafter"/>
</dbReference>
<keyword evidence="4 7" id="KW-0812">Transmembrane</keyword>
<dbReference type="SUPFAM" id="SSF55073">
    <property type="entry name" value="Nucleotide cyclase"/>
    <property type="match status" value="1"/>
</dbReference>
<evidence type="ECO:0000256" key="6">
    <source>
        <dbReference type="ARBA" id="ARBA00023136"/>
    </source>
</evidence>
<dbReference type="GO" id="GO:0052621">
    <property type="term" value="F:diguanylate cyclase activity"/>
    <property type="evidence" value="ECO:0007669"/>
    <property type="project" value="UniProtKB-EC"/>
</dbReference>
<dbReference type="GO" id="GO:0005886">
    <property type="term" value="C:plasma membrane"/>
    <property type="evidence" value="ECO:0007669"/>
    <property type="project" value="UniProtKB-SubCell"/>
</dbReference>
<feature type="transmembrane region" description="Helical" evidence="7">
    <location>
        <begin position="223"/>
        <end position="239"/>
    </location>
</feature>
<keyword evidence="5 7" id="KW-1133">Transmembrane helix</keyword>
<dbReference type="SMART" id="SM00267">
    <property type="entry name" value="GGDEF"/>
    <property type="match status" value="1"/>
</dbReference>
<dbReference type="Pfam" id="PF05231">
    <property type="entry name" value="MASE1"/>
    <property type="match status" value="1"/>
</dbReference>
<dbReference type="InterPro" id="IPR050469">
    <property type="entry name" value="Diguanylate_Cyclase"/>
</dbReference>
<dbReference type="InterPro" id="IPR043128">
    <property type="entry name" value="Rev_trsase/Diguanyl_cyclase"/>
</dbReference>
<name>A0A6J4LD87_9GAMM</name>
<dbReference type="PROSITE" id="PS50887">
    <property type="entry name" value="GGDEF"/>
    <property type="match status" value="1"/>
</dbReference>
<proteinExistence type="predicted"/>
<dbReference type="EMBL" id="CADCUA010000401">
    <property type="protein sequence ID" value="CAA9329018.1"/>
    <property type="molecule type" value="Genomic_DNA"/>
</dbReference>
<feature type="transmembrane region" description="Helical" evidence="7">
    <location>
        <begin position="169"/>
        <end position="187"/>
    </location>
</feature>
<dbReference type="EC" id="2.7.7.65" evidence="2"/>
<feature type="transmembrane region" description="Helical" evidence="7">
    <location>
        <begin position="268"/>
        <end position="287"/>
    </location>
</feature>
<feature type="transmembrane region" description="Helical" evidence="7">
    <location>
        <begin position="245"/>
        <end position="261"/>
    </location>
</feature>
<comment type="subcellular location">
    <subcellularLocation>
        <location evidence="1">Cell membrane</location>
        <topology evidence="1">Multi-pass membrane protein</topology>
    </subcellularLocation>
</comment>